<name>A0A1Y3EPX5_9BILA</name>
<keyword evidence="1" id="KW-0812">Transmembrane</keyword>
<organism evidence="2 3">
    <name type="scientific">Trichinella nativa</name>
    <dbReference type="NCBI Taxonomy" id="6335"/>
    <lineage>
        <taxon>Eukaryota</taxon>
        <taxon>Metazoa</taxon>
        <taxon>Ecdysozoa</taxon>
        <taxon>Nematoda</taxon>
        <taxon>Enoplea</taxon>
        <taxon>Dorylaimia</taxon>
        <taxon>Trichinellida</taxon>
        <taxon>Trichinellidae</taxon>
        <taxon>Trichinella</taxon>
    </lineage>
</organism>
<keyword evidence="1" id="KW-1133">Transmembrane helix</keyword>
<keyword evidence="1" id="KW-0472">Membrane</keyword>
<sequence length="63" mass="7112">MPNAVLTFDSILRMATVCPQFFIIFLEGTFLILLSTMHILNVRRSGRIWKGSSLNHTFVGSLV</sequence>
<dbReference type="Proteomes" id="UP000243006">
    <property type="component" value="Unassembled WGS sequence"/>
</dbReference>
<protein>
    <submittedName>
        <fullName evidence="2">Uncharacterized protein</fullName>
    </submittedName>
</protein>
<evidence type="ECO:0000313" key="2">
    <source>
        <dbReference type="EMBL" id="OUC47211.1"/>
    </source>
</evidence>
<comment type="caution">
    <text evidence="2">The sequence shown here is derived from an EMBL/GenBank/DDBJ whole genome shotgun (WGS) entry which is preliminary data.</text>
</comment>
<feature type="transmembrane region" description="Helical" evidence="1">
    <location>
        <begin position="20"/>
        <end position="40"/>
    </location>
</feature>
<proteinExistence type="predicted"/>
<accession>A0A1Y3EPX5</accession>
<dbReference type="AlphaFoldDB" id="A0A1Y3EPX5"/>
<evidence type="ECO:0000256" key="1">
    <source>
        <dbReference type="SAM" id="Phobius"/>
    </source>
</evidence>
<gene>
    <name evidence="2" type="ORF">D917_07111</name>
</gene>
<reference evidence="2 3" key="1">
    <citation type="submission" date="2015-04" db="EMBL/GenBank/DDBJ databases">
        <title>Draft genome of the roundworm Trichinella nativa.</title>
        <authorList>
            <person name="Mitreva M."/>
        </authorList>
    </citation>
    <scope>NUCLEOTIDE SEQUENCE [LARGE SCALE GENOMIC DNA]</scope>
    <source>
        <strain evidence="2 3">ISS45</strain>
    </source>
</reference>
<evidence type="ECO:0000313" key="3">
    <source>
        <dbReference type="Proteomes" id="UP000243006"/>
    </source>
</evidence>
<dbReference type="EMBL" id="LVZM01004998">
    <property type="protein sequence ID" value="OUC47211.1"/>
    <property type="molecule type" value="Genomic_DNA"/>
</dbReference>